<dbReference type="RefSeq" id="WP_257789813.1">
    <property type="nucleotide sequence ID" value="NZ_CP016893.1"/>
</dbReference>
<name>A0A223HZ27_THETR</name>
<reference evidence="1 2" key="1">
    <citation type="submission" date="2016-08" db="EMBL/GenBank/DDBJ databases">
        <title>A novel genetic cassette of butanologenic Thermoanaerobacterium thermosaccharolyticum that directly convert cellulose to butanol.</title>
        <authorList>
            <person name="Li T."/>
            <person name="He J."/>
        </authorList>
    </citation>
    <scope>NUCLEOTIDE SEQUENCE [LARGE SCALE GENOMIC DNA]</scope>
    <source>
        <strain evidence="1 2">TG57</strain>
    </source>
</reference>
<gene>
    <name evidence="1" type="ORF">Thert_01733</name>
</gene>
<organism evidence="1 2">
    <name type="scientific">Thermoanaerobacterium thermosaccharolyticum</name>
    <name type="common">Clostridium thermosaccharolyticum</name>
    <dbReference type="NCBI Taxonomy" id="1517"/>
    <lineage>
        <taxon>Bacteria</taxon>
        <taxon>Bacillati</taxon>
        <taxon>Bacillota</taxon>
        <taxon>Clostridia</taxon>
        <taxon>Thermoanaerobacterales</taxon>
        <taxon>Thermoanaerobacteraceae</taxon>
        <taxon>Thermoanaerobacterium</taxon>
    </lineage>
</organism>
<accession>A0A223HZ27</accession>
<dbReference type="AlphaFoldDB" id="A0A223HZ27"/>
<proteinExistence type="predicted"/>
<evidence type="ECO:0000313" key="1">
    <source>
        <dbReference type="EMBL" id="AST57730.1"/>
    </source>
</evidence>
<evidence type="ECO:0000313" key="2">
    <source>
        <dbReference type="Proteomes" id="UP000214975"/>
    </source>
</evidence>
<dbReference type="EMBL" id="CP016893">
    <property type="protein sequence ID" value="AST57730.1"/>
    <property type="molecule type" value="Genomic_DNA"/>
</dbReference>
<dbReference type="Proteomes" id="UP000214975">
    <property type="component" value="Chromosome"/>
</dbReference>
<sequence>MKLVTDTSNVIKAMIKHPLTYSGIEYSLKTAMKLLINNERF</sequence>
<protein>
    <submittedName>
        <fullName evidence="1">Fructose-6-phosphate aldolase</fullName>
    </submittedName>
</protein>